<dbReference type="Pfam" id="PF00990">
    <property type="entry name" value="GGDEF"/>
    <property type="match status" value="1"/>
</dbReference>
<dbReference type="InterPro" id="IPR011006">
    <property type="entry name" value="CheY-like_superfamily"/>
</dbReference>
<dbReference type="SUPFAM" id="SSF55073">
    <property type="entry name" value="Nucleotide cyclase"/>
    <property type="match status" value="1"/>
</dbReference>
<dbReference type="OrthoDB" id="9812260at2"/>
<dbReference type="InterPro" id="IPR001789">
    <property type="entry name" value="Sig_transdc_resp-reg_receiver"/>
</dbReference>
<dbReference type="InterPro" id="IPR029787">
    <property type="entry name" value="Nucleotide_cyclase"/>
</dbReference>
<organism evidence="7 8">
    <name type="scientific">Granulosicoccus antarcticus IMCC3135</name>
    <dbReference type="NCBI Taxonomy" id="1192854"/>
    <lineage>
        <taxon>Bacteria</taxon>
        <taxon>Pseudomonadati</taxon>
        <taxon>Pseudomonadota</taxon>
        <taxon>Gammaproteobacteria</taxon>
        <taxon>Chromatiales</taxon>
        <taxon>Granulosicoccaceae</taxon>
        <taxon>Granulosicoccus</taxon>
    </lineage>
</organism>
<accession>A0A2Z2NGJ3</accession>
<dbReference type="SMART" id="SM00052">
    <property type="entry name" value="EAL"/>
    <property type="match status" value="1"/>
</dbReference>
<dbReference type="Gene3D" id="3.30.70.270">
    <property type="match status" value="1"/>
</dbReference>
<dbReference type="EMBL" id="CP018632">
    <property type="protein sequence ID" value="ASJ70406.1"/>
    <property type="molecule type" value="Genomic_DNA"/>
</dbReference>
<dbReference type="PROSITE" id="PS50110">
    <property type="entry name" value="RESPONSE_REGULATORY"/>
    <property type="match status" value="1"/>
</dbReference>
<dbReference type="NCBIfam" id="TIGR00254">
    <property type="entry name" value="GGDEF"/>
    <property type="match status" value="1"/>
</dbReference>
<dbReference type="Gene3D" id="3.40.50.2300">
    <property type="match status" value="1"/>
</dbReference>
<dbReference type="InterPro" id="IPR043128">
    <property type="entry name" value="Rev_trsase/Diguanyl_cyclase"/>
</dbReference>
<feature type="domain" description="Response regulatory" evidence="4">
    <location>
        <begin position="31"/>
        <end position="148"/>
    </location>
</feature>
<evidence type="ECO:0000259" key="5">
    <source>
        <dbReference type="PROSITE" id="PS50883"/>
    </source>
</evidence>
<dbReference type="FunFam" id="3.20.20.450:FF:000001">
    <property type="entry name" value="Cyclic di-GMP phosphodiesterase yahA"/>
    <property type="match status" value="1"/>
</dbReference>
<dbReference type="SMART" id="SM00448">
    <property type="entry name" value="REC"/>
    <property type="match status" value="1"/>
</dbReference>
<dbReference type="GO" id="GO:0071111">
    <property type="term" value="F:cyclic-guanylate-specific phosphodiesterase activity"/>
    <property type="evidence" value="ECO:0007669"/>
    <property type="project" value="UniProtKB-EC"/>
</dbReference>
<keyword evidence="2" id="KW-0973">c-di-GMP</keyword>
<dbReference type="CDD" id="cd01949">
    <property type="entry name" value="GGDEF"/>
    <property type="match status" value="1"/>
</dbReference>
<dbReference type="PANTHER" id="PTHR44757">
    <property type="entry name" value="DIGUANYLATE CYCLASE DGCP"/>
    <property type="match status" value="1"/>
</dbReference>
<dbReference type="InterPro" id="IPR001633">
    <property type="entry name" value="EAL_dom"/>
</dbReference>
<evidence type="ECO:0000256" key="1">
    <source>
        <dbReference type="ARBA" id="ARBA00012282"/>
    </source>
</evidence>
<dbReference type="EC" id="3.1.4.52" evidence="1"/>
<dbReference type="SMART" id="SM00267">
    <property type="entry name" value="GGDEF"/>
    <property type="match status" value="1"/>
</dbReference>
<dbReference type="SUPFAM" id="SSF52172">
    <property type="entry name" value="CheY-like"/>
    <property type="match status" value="1"/>
</dbReference>
<reference evidence="7 8" key="1">
    <citation type="submission" date="2016-12" db="EMBL/GenBank/DDBJ databases">
        <authorList>
            <person name="Song W.-J."/>
            <person name="Kurnit D.M."/>
        </authorList>
    </citation>
    <scope>NUCLEOTIDE SEQUENCE [LARGE SCALE GENOMIC DNA]</scope>
    <source>
        <strain evidence="7 8">IMCC3135</strain>
    </source>
</reference>
<dbReference type="Gene3D" id="3.20.20.450">
    <property type="entry name" value="EAL domain"/>
    <property type="match status" value="1"/>
</dbReference>
<dbReference type="Proteomes" id="UP000250079">
    <property type="component" value="Chromosome"/>
</dbReference>
<dbReference type="InterPro" id="IPR035919">
    <property type="entry name" value="EAL_sf"/>
</dbReference>
<dbReference type="PROSITE" id="PS50883">
    <property type="entry name" value="EAL"/>
    <property type="match status" value="1"/>
</dbReference>
<proteinExistence type="predicted"/>
<evidence type="ECO:0000256" key="3">
    <source>
        <dbReference type="PROSITE-ProRule" id="PRU00169"/>
    </source>
</evidence>
<evidence type="ECO:0000256" key="2">
    <source>
        <dbReference type="ARBA" id="ARBA00022636"/>
    </source>
</evidence>
<keyword evidence="3" id="KW-0597">Phosphoprotein</keyword>
<sequence>MNKPSTSPHDSADSVPAHMDAHTRKLVASAKIMMVDDEPINMRVLQLHLTAQGYGRFVSVSDSTQAMAIIRTERPSVLLLDLNMPEVSGLEILRDVRNDDDLKQLPIIVLTSSNDPETKVEALQLGATDFLPKPVDANELALRMKNTIVSRAYEQRLMHFDALTNLPNRMYFSRLVQRLVKSSPAQTDKISLLLININRFKTINDTFGSDRGDDVLWTFSQRLQAVFDKSDDVSPLKNITSVSSHCISRLGGARFGVLLTFSEVLKDESGLLDWLPNIIADLEIPFVVDQQDVYVSISAGVSALSVDTRSVESLINNAETAMRFAQKLQPPGYAFYSSDMMSIAKRALRMENALRTALLNNEMSLVYQPKVNVSTGVINGAEALLRWESPELGFVSPVEFIPVAESSGMIVAIGQWVLESACYQAVEFRRNCNPNFKIAVNVSIRQLYEAGFHDMIEQTLKTTGLPSSALIIELTENMIMDDVESNIEKLSKLRDIGVGISVDDFGTGYSSLSYLQRFPIDQLKIDRSFIMEITQANVKAPIVKAIVSLAHDLELSVVAEGIEEQVQLDHIRLLGCEEYQGYFKSRPVNAVEFERLMMEDLRKCA</sequence>
<dbReference type="InterPro" id="IPR052155">
    <property type="entry name" value="Biofilm_reg_signaling"/>
</dbReference>
<evidence type="ECO:0000259" key="6">
    <source>
        <dbReference type="PROSITE" id="PS50887"/>
    </source>
</evidence>
<gene>
    <name evidence="7" type="primary">cph2_2</name>
    <name evidence="7" type="ORF">IMCC3135_01435</name>
</gene>
<evidence type="ECO:0000313" key="8">
    <source>
        <dbReference type="Proteomes" id="UP000250079"/>
    </source>
</evidence>
<feature type="domain" description="GGDEF" evidence="6">
    <location>
        <begin position="188"/>
        <end position="338"/>
    </location>
</feature>
<dbReference type="Pfam" id="PF00072">
    <property type="entry name" value="Response_reg"/>
    <property type="match status" value="1"/>
</dbReference>
<evidence type="ECO:0000259" key="4">
    <source>
        <dbReference type="PROSITE" id="PS50110"/>
    </source>
</evidence>
<dbReference type="GO" id="GO:0000160">
    <property type="term" value="P:phosphorelay signal transduction system"/>
    <property type="evidence" value="ECO:0007669"/>
    <property type="project" value="InterPro"/>
</dbReference>
<dbReference type="CDD" id="cd01948">
    <property type="entry name" value="EAL"/>
    <property type="match status" value="1"/>
</dbReference>
<dbReference type="SUPFAM" id="SSF141868">
    <property type="entry name" value="EAL domain-like"/>
    <property type="match status" value="1"/>
</dbReference>
<name>A0A2Z2NGJ3_9GAMM</name>
<dbReference type="InterPro" id="IPR000160">
    <property type="entry name" value="GGDEF_dom"/>
</dbReference>
<evidence type="ECO:0000313" key="7">
    <source>
        <dbReference type="EMBL" id="ASJ70406.1"/>
    </source>
</evidence>
<dbReference type="PANTHER" id="PTHR44757:SF2">
    <property type="entry name" value="BIOFILM ARCHITECTURE MAINTENANCE PROTEIN MBAA"/>
    <property type="match status" value="1"/>
</dbReference>
<dbReference type="KEGG" id="gai:IMCC3135_01435"/>
<protein>
    <recommendedName>
        <fullName evidence="1">cyclic-guanylate-specific phosphodiesterase</fullName>
        <ecNumber evidence="1">3.1.4.52</ecNumber>
    </recommendedName>
</protein>
<keyword evidence="8" id="KW-1185">Reference proteome</keyword>
<feature type="domain" description="EAL" evidence="5">
    <location>
        <begin position="347"/>
        <end position="601"/>
    </location>
</feature>
<dbReference type="RefSeq" id="WP_088915954.1">
    <property type="nucleotide sequence ID" value="NZ_CP018632.1"/>
</dbReference>
<feature type="modified residue" description="4-aspartylphosphate" evidence="3">
    <location>
        <position position="81"/>
    </location>
</feature>
<dbReference type="Pfam" id="PF00563">
    <property type="entry name" value="EAL"/>
    <property type="match status" value="1"/>
</dbReference>
<dbReference type="AlphaFoldDB" id="A0A2Z2NGJ3"/>
<dbReference type="PROSITE" id="PS50887">
    <property type="entry name" value="GGDEF"/>
    <property type="match status" value="1"/>
</dbReference>